<accession>A0AAP9HC92</accession>
<organism evidence="2 3">
    <name type="scientific">Gemella morbillorum</name>
    <dbReference type="NCBI Taxonomy" id="29391"/>
    <lineage>
        <taxon>Bacteria</taxon>
        <taxon>Bacillati</taxon>
        <taxon>Bacillota</taxon>
        <taxon>Bacilli</taxon>
        <taxon>Bacillales</taxon>
        <taxon>Gemellaceae</taxon>
        <taxon>Gemella</taxon>
    </lineage>
</organism>
<reference evidence="2 3" key="1">
    <citation type="submission" date="2019-11" db="EMBL/GenBank/DDBJ databases">
        <title>FDA dAtabase for Regulatory Grade micrObial Sequences (FDA-ARGOS): Supporting development and validation of Infectious Disease Dx tests.</title>
        <authorList>
            <person name="Turner S."/>
            <person name="Byrd R."/>
            <person name="Tallon L."/>
            <person name="Sadzewicz L."/>
            <person name="Vavikolanu K."/>
            <person name="Mehta A."/>
            <person name="Aluvathingal J."/>
            <person name="Nadendla S."/>
            <person name="Myers T."/>
            <person name="Yan Y."/>
            <person name="Sichtig H."/>
        </authorList>
    </citation>
    <scope>NUCLEOTIDE SEQUENCE [LARGE SCALE GENOMIC DNA]</scope>
    <source>
        <strain evidence="2 3">FDAARGOS_741</strain>
    </source>
</reference>
<dbReference type="Proteomes" id="UP000425411">
    <property type="component" value="Chromosome"/>
</dbReference>
<dbReference type="AlphaFoldDB" id="A0AAP9HC92"/>
<dbReference type="EMBL" id="CP046314">
    <property type="protein sequence ID" value="QGS08416.1"/>
    <property type="molecule type" value="Genomic_DNA"/>
</dbReference>
<keyword evidence="1" id="KW-1133">Transmembrane helix</keyword>
<feature type="transmembrane region" description="Helical" evidence="1">
    <location>
        <begin position="71"/>
        <end position="89"/>
    </location>
</feature>
<evidence type="ECO:0000256" key="1">
    <source>
        <dbReference type="SAM" id="Phobius"/>
    </source>
</evidence>
<proteinExistence type="predicted"/>
<keyword evidence="3" id="KW-1185">Reference proteome</keyword>
<keyword evidence="1" id="KW-0812">Transmembrane</keyword>
<evidence type="ECO:0000313" key="3">
    <source>
        <dbReference type="Proteomes" id="UP000425411"/>
    </source>
</evidence>
<gene>
    <name evidence="2" type="ORF">FOC49_00280</name>
</gene>
<keyword evidence="1" id="KW-0472">Membrane</keyword>
<dbReference type="RefSeq" id="WP_004633399.1">
    <property type="nucleotide sequence ID" value="NZ_CP046314.1"/>
</dbReference>
<feature type="transmembrane region" description="Helical" evidence="1">
    <location>
        <begin position="6"/>
        <end position="28"/>
    </location>
</feature>
<name>A0AAP9HC92_9BACL</name>
<evidence type="ECO:0000313" key="2">
    <source>
        <dbReference type="EMBL" id="QGS08416.1"/>
    </source>
</evidence>
<feature type="transmembrane region" description="Helical" evidence="1">
    <location>
        <begin position="40"/>
        <end position="59"/>
    </location>
</feature>
<sequence length="99" mass="11674">MYILYLLAYWYTYSKWYILGSWFITHILNIAFKKLWLSPLLINAVALIVLALGIYFKMIQGKEVGASVLNVYMPVVFASIVMNTIVYLYRRIKQKIKSR</sequence>
<protein>
    <submittedName>
        <fullName evidence="2">Uncharacterized protein</fullName>
    </submittedName>
</protein>